<dbReference type="STRING" id="484498.SAMN05421686_101146"/>
<evidence type="ECO:0000256" key="3">
    <source>
        <dbReference type="ARBA" id="ARBA00022448"/>
    </source>
</evidence>
<dbReference type="PANTHER" id="PTHR30269">
    <property type="entry name" value="TRANSMEMBRANE PROTEIN YFCA"/>
    <property type="match status" value="1"/>
</dbReference>
<keyword evidence="6 8" id="KW-1133">Transmembrane helix</keyword>
<reference evidence="10" key="1">
    <citation type="submission" date="2017-01" db="EMBL/GenBank/DDBJ databases">
        <authorList>
            <person name="Varghese N."/>
            <person name="Submissions S."/>
        </authorList>
    </citation>
    <scope>NUCLEOTIDE SEQUENCE [LARGE SCALE GENOMIC DNA]</scope>
    <source>
        <strain evidence="10">DSM 24913</strain>
    </source>
</reference>
<gene>
    <name evidence="9" type="ORF">SAMN05421686_101146</name>
</gene>
<evidence type="ECO:0000256" key="6">
    <source>
        <dbReference type="ARBA" id="ARBA00022989"/>
    </source>
</evidence>
<sequence length="254" mass="26966">MDFSGLDVLAVLFAIAIIAGWVDTIAGGGGLVTIPSLIFAGVPASSALATNKFQATFGSLVATYHFVRAGEIDLKYVVIPVIFTFIGAVFGTWLVLDIGNDKLIKVLPFLLISIGLYFLFSKKVDDTKGKVRLGMISFSVLICPVLGFYDGFFGPGTGSFMILALVLFSGFGISKATANAKVLNLSSNISSLCYFLMFGEVYWTIGIAMILGQLIGATVAARMVVKNGASIVRPVLVVVCFIMAAKLIFDNSIT</sequence>
<evidence type="ECO:0000313" key="9">
    <source>
        <dbReference type="EMBL" id="SIS42109.1"/>
    </source>
</evidence>
<evidence type="ECO:0000256" key="5">
    <source>
        <dbReference type="ARBA" id="ARBA00022692"/>
    </source>
</evidence>
<feature type="transmembrane region" description="Helical" evidence="8">
    <location>
        <begin position="102"/>
        <end position="120"/>
    </location>
</feature>
<dbReference type="InterPro" id="IPR052017">
    <property type="entry name" value="TSUP"/>
</dbReference>
<protein>
    <recommendedName>
        <fullName evidence="8">Probable membrane transporter protein</fullName>
    </recommendedName>
</protein>
<comment type="subcellular location">
    <subcellularLocation>
        <location evidence="1 8">Cell membrane</location>
        <topology evidence="1 8">Multi-pass membrane protein</topology>
    </subcellularLocation>
</comment>
<accession>A0A1N7IYG6</accession>
<keyword evidence="5 8" id="KW-0812">Transmembrane</keyword>
<dbReference type="OrthoDB" id="554695at2"/>
<feature type="transmembrane region" description="Helical" evidence="8">
    <location>
        <begin position="231"/>
        <end position="249"/>
    </location>
</feature>
<dbReference type="PANTHER" id="PTHR30269:SF0">
    <property type="entry name" value="MEMBRANE TRANSPORTER PROTEIN YFCA-RELATED"/>
    <property type="match status" value="1"/>
</dbReference>
<keyword evidence="10" id="KW-1185">Reference proteome</keyword>
<feature type="transmembrane region" description="Helical" evidence="8">
    <location>
        <begin position="12"/>
        <end position="42"/>
    </location>
</feature>
<evidence type="ECO:0000313" key="10">
    <source>
        <dbReference type="Proteomes" id="UP000185639"/>
    </source>
</evidence>
<dbReference type="InterPro" id="IPR002781">
    <property type="entry name" value="TM_pro_TauE-like"/>
</dbReference>
<feature type="transmembrane region" description="Helical" evidence="8">
    <location>
        <begin position="161"/>
        <end position="180"/>
    </location>
</feature>
<keyword evidence="3" id="KW-0813">Transport</keyword>
<dbReference type="GO" id="GO:0005886">
    <property type="term" value="C:plasma membrane"/>
    <property type="evidence" value="ECO:0007669"/>
    <property type="project" value="UniProtKB-SubCell"/>
</dbReference>
<dbReference type="RefSeq" id="WP_076513417.1">
    <property type="nucleotide sequence ID" value="NZ_FTOH01000001.1"/>
</dbReference>
<dbReference type="EMBL" id="FTOH01000001">
    <property type="protein sequence ID" value="SIS42109.1"/>
    <property type="molecule type" value="Genomic_DNA"/>
</dbReference>
<comment type="similarity">
    <text evidence="2 8">Belongs to the 4-toluene sulfonate uptake permease (TSUP) (TC 2.A.102) family.</text>
</comment>
<evidence type="ECO:0000256" key="2">
    <source>
        <dbReference type="ARBA" id="ARBA00009142"/>
    </source>
</evidence>
<evidence type="ECO:0000256" key="1">
    <source>
        <dbReference type="ARBA" id="ARBA00004651"/>
    </source>
</evidence>
<feature type="transmembrane region" description="Helical" evidence="8">
    <location>
        <begin position="76"/>
        <end position="96"/>
    </location>
</feature>
<proteinExistence type="inferred from homology"/>
<dbReference type="AlphaFoldDB" id="A0A1N7IYG6"/>
<evidence type="ECO:0000256" key="7">
    <source>
        <dbReference type="ARBA" id="ARBA00023136"/>
    </source>
</evidence>
<evidence type="ECO:0000256" key="8">
    <source>
        <dbReference type="RuleBase" id="RU363041"/>
    </source>
</evidence>
<evidence type="ECO:0000256" key="4">
    <source>
        <dbReference type="ARBA" id="ARBA00022475"/>
    </source>
</evidence>
<dbReference type="Pfam" id="PF01925">
    <property type="entry name" value="TauE"/>
    <property type="match status" value="1"/>
</dbReference>
<organism evidence="9 10">
    <name type="scientific">Thalassolituus maritimus</name>
    <dbReference type="NCBI Taxonomy" id="484498"/>
    <lineage>
        <taxon>Bacteria</taxon>
        <taxon>Pseudomonadati</taxon>
        <taxon>Pseudomonadota</taxon>
        <taxon>Gammaproteobacteria</taxon>
        <taxon>Oceanospirillales</taxon>
        <taxon>Oceanospirillaceae</taxon>
        <taxon>Thalassolituus</taxon>
    </lineage>
</organism>
<name>A0A1N7IYG6_9GAMM</name>
<dbReference type="Proteomes" id="UP000185639">
    <property type="component" value="Unassembled WGS sequence"/>
</dbReference>
<feature type="transmembrane region" description="Helical" evidence="8">
    <location>
        <begin position="132"/>
        <end position="149"/>
    </location>
</feature>
<feature type="transmembrane region" description="Helical" evidence="8">
    <location>
        <begin position="201"/>
        <end position="225"/>
    </location>
</feature>
<keyword evidence="4 8" id="KW-1003">Cell membrane</keyword>
<keyword evidence="7 8" id="KW-0472">Membrane</keyword>